<dbReference type="RefSeq" id="WP_013433687.1">
    <property type="nucleotide sequence ID" value="NC_014721.1"/>
</dbReference>
<sequence length="217" mass="25193">MAKANEELEIKNKIDEIKELMKNKKYYAVIEKYNEFLKVRKNAEVEQILNEAIKEAKDIYVLSAKVYYLAVLSCGALLEDIRNKIVMNWHSFIYDSFTPYNSIDDAVTQALEQKAKEVSDAKNYKESIDKFYAMLKEIPFEDPKLSEMCTAIKEVYDSFYDFYQLVLYPSGNYVSFSTETSTKNNLLAKKLNELNILLERENIKNENEDNSSISGSL</sequence>
<protein>
    <submittedName>
        <fullName evidence="1">Uncharacterized protein</fullName>
    </submittedName>
</protein>
<keyword evidence="2" id="KW-1185">Reference proteome</keyword>
<dbReference type="EMBL" id="CP002326">
    <property type="protein sequence ID" value="ADQ41976.1"/>
    <property type="molecule type" value="Genomic_DNA"/>
</dbReference>
<organism evidence="1 2">
    <name type="scientific">Caldicellulosiruptor acetigenus (strain ATCC 700853 / DSM 12137 / I77R1B)</name>
    <name type="common">Caldicellulosiruptor kristjanssonii</name>
    <dbReference type="NCBI Taxonomy" id="632335"/>
    <lineage>
        <taxon>Bacteria</taxon>
        <taxon>Bacillati</taxon>
        <taxon>Bacillota</taxon>
        <taxon>Bacillota incertae sedis</taxon>
        <taxon>Caldicellulosiruptorales</taxon>
        <taxon>Caldicellulosiruptoraceae</taxon>
        <taxon>Caldicellulosiruptor</taxon>
    </lineage>
</organism>
<name>E4S8J4_CALA7</name>
<accession>E4S8J4</accession>
<reference evidence="1 2" key="2">
    <citation type="journal article" date="2011" name="J. Bacteriol.">
        <title>Complete genome sequences for the anaerobic, extremely thermophilic plant biomass-degrading bacteria Caldicellulosiruptor hydrothermalis, Caldicellulosiruptor kristjanssonii, Caldicellulosiruptor kronotskyensis, Caldicellulosiruptor owensenis, and Caldicellulosiruptor lactoaceticus.</title>
        <authorList>
            <person name="Blumer-Schuette S.E."/>
            <person name="Ozdemir I."/>
            <person name="Mistry D."/>
            <person name="Lucas S."/>
            <person name="Lapidus A."/>
            <person name="Cheng J.F."/>
            <person name="Goodwin L.A."/>
            <person name="Pitluck S."/>
            <person name="Land M.L."/>
            <person name="Hauser L.J."/>
            <person name="Woyke T."/>
            <person name="Mikhailova N."/>
            <person name="Pati A."/>
            <person name="Kyrpides N.C."/>
            <person name="Ivanova N."/>
            <person name="Detter J.C."/>
            <person name="Walston-Davenport K."/>
            <person name="Han S."/>
            <person name="Adams M.W."/>
            <person name="Kelly R.M."/>
        </authorList>
    </citation>
    <scope>NUCLEOTIDE SEQUENCE [LARGE SCALE GENOMIC DNA]</scope>
    <source>
        <strain evidence="2">ATCC 700853 / DSM 12137 / I77R1B</strain>
    </source>
</reference>
<dbReference type="HOGENOM" id="CLU_1270354_0_0_9"/>
<evidence type="ECO:0000313" key="2">
    <source>
        <dbReference type="Proteomes" id="UP000009256"/>
    </source>
</evidence>
<proteinExistence type="predicted"/>
<dbReference type="AlphaFoldDB" id="E4S8J4"/>
<gene>
    <name evidence="1" type="ordered locus">Calkr_2551</name>
</gene>
<dbReference type="Proteomes" id="UP000009256">
    <property type="component" value="Chromosome"/>
</dbReference>
<reference key="1">
    <citation type="submission" date="2010-11" db="EMBL/GenBank/DDBJ databases">
        <title>Complete sequence of chromosome of Caldicellulosiruptor kristjanssonii 177R1B.</title>
        <authorList>
            <consortium name="US DOE Joint Genome Institute"/>
            <person name="Lucas S."/>
            <person name="Copeland A."/>
            <person name="Lapidus A."/>
            <person name="Cheng J.-F."/>
            <person name="Bruce D."/>
            <person name="Goodwin L."/>
            <person name="Pitluck S."/>
            <person name="Davenport K."/>
            <person name="Detter J.C."/>
            <person name="Han C."/>
            <person name="Tapia R."/>
            <person name="Land M."/>
            <person name="Hauser L."/>
            <person name="Jeffries C."/>
            <person name="Kyrpides N."/>
            <person name="Ivanova N."/>
            <person name="Mikhailova N."/>
            <person name="Blumer-Schuette S.E."/>
            <person name="Kelly R.M."/>
            <person name="Woyke T."/>
        </authorList>
    </citation>
    <scope>NUCLEOTIDE SEQUENCE</scope>
    <source>
        <strain>177R1B</strain>
    </source>
</reference>
<dbReference type="KEGG" id="cki:Calkr_2551"/>
<evidence type="ECO:0000313" key="1">
    <source>
        <dbReference type="EMBL" id="ADQ41976.1"/>
    </source>
</evidence>